<reference evidence="5" key="1">
    <citation type="journal article" date="2019" name="Int. J. Syst. Evol. Microbiol.">
        <title>The Global Catalogue of Microorganisms (GCM) 10K type strain sequencing project: providing services to taxonomists for standard genome sequencing and annotation.</title>
        <authorList>
            <consortium name="The Broad Institute Genomics Platform"/>
            <consortium name="The Broad Institute Genome Sequencing Center for Infectious Disease"/>
            <person name="Wu L."/>
            <person name="Ma J."/>
        </authorList>
    </citation>
    <scope>NUCLEOTIDE SEQUENCE [LARGE SCALE GENOMIC DNA]</scope>
    <source>
        <strain evidence="5">JCM 17986</strain>
    </source>
</reference>
<dbReference type="SUPFAM" id="SSF52096">
    <property type="entry name" value="ClpP/crotonase"/>
    <property type="match status" value="1"/>
</dbReference>
<dbReference type="EMBL" id="BAABHS010000028">
    <property type="protein sequence ID" value="GAA4984372.1"/>
    <property type="molecule type" value="Genomic_DNA"/>
</dbReference>
<dbReference type="Gene3D" id="3.90.226.10">
    <property type="entry name" value="2-enoyl-CoA Hydratase, Chain A, domain 1"/>
    <property type="match status" value="1"/>
</dbReference>
<protein>
    <submittedName>
        <fullName evidence="4">Enoyl-CoA hydratase/isomerase family protein</fullName>
    </submittedName>
</protein>
<gene>
    <name evidence="4" type="ORF">GCM10023205_63030</name>
</gene>
<name>A0ABP9I0Z9_9ACTN</name>
<accession>A0ABP9I0Z9</accession>
<dbReference type="InterPro" id="IPR001753">
    <property type="entry name" value="Enoyl-CoA_hydra/iso"/>
</dbReference>
<evidence type="ECO:0000256" key="2">
    <source>
        <dbReference type="RuleBase" id="RU003707"/>
    </source>
</evidence>
<dbReference type="Pfam" id="PF00378">
    <property type="entry name" value="ECH_1"/>
    <property type="match status" value="1"/>
</dbReference>
<dbReference type="PANTHER" id="PTHR42964">
    <property type="entry name" value="ENOYL-COA HYDRATASE"/>
    <property type="match status" value="1"/>
</dbReference>
<evidence type="ECO:0000256" key="3">
    <source>
        <dbReference type="SAM" id="MobiDB-lite"/>
    </source>
</evidence>
<feature type="region of interest" description="Disordered" evidence="3">
    <location>
        <begin position="259"/>
        <end position="281"/>
    </location>
</feature>
<dbReference type="RefSeq" id="WP_345679158.1">
    <property type="nucleotide sequence ID" value="NZ_BAABHS010000028.1"/>
</dbReference>
<comment type="caution">
    <text evidence="4">The sequence shown here is derived from an EMBL/GenBank/DDBJ whole genome shotgun (WGS) entry which is preliminary data.</text>
</comment>
<evidence type="ECO:0000313" key="5">
    <source>
        <dbReference type="Proteomes" id="UP001500466"/>
    </source>
</evidence>
<dbReference type="InterPro" id="IPR051683">
    <property type="entry name" value="Enoyl-CoA_Hydratase/Isomerase"/>
</dbReference>
<evidence type="ECO:0000313" key="4">
    <source>
        <dbReference type="EMBL" id="GAA4984372.1"/>
    </source>
</evidence>
<evidence type="ECO:0000256" key="1">
    <source>
        <dbReference type="ARBA" id="ARBA00005254"/>
    </source>
</evidence>
<dbReference type="PROSITE" id="PS00166">
    <property type="entry name" value="ENOYL_COA_HYDRATASE"/>
    <property type="match status" value="1"/>
</dbReference>
<dbReference type="PANTHER" id="PTHR42964:SF1">
    <property type="entry name" value="POLYKETIDE BIOSYNTHESIS ENOYL-COA HYDRATASE PKSH-RELATED"/>
    <property type="match status" value="1"/>
</dbReference>
<dbReference type="InterPro" id="IPR029045">
    <property type="entry name" value="ClpP/crotonase-like_dom_sf"/>
</dbReference>
<comment type="similarity">
    <text evidence="1 2">Belongs to the enoyl-CoA hydratase/isomerase family.</text>
</comment>
<dbReference type="Gene3D" id="1.10.12.10">
    <property type="entry name" value="Lyase 2-enoyl-coa Hydratase, Chain A, domain 2"/>
    <property type="match status" value="1"/>
</dbReference>
<organism evidence="4 5">
    <name type="scientific">Yinghuangia aomiensis</name>
    <dbReference type="NCBI Taxonomy" id="676205"/>
    <lineage>
        <taxon>Bacteria</taxon>
        <taxon>Bacillati</taxon>
        <taxon>Actinomycetota</taxon>
        <taxon>Actinomycetes</taxon>
        <taxon>Kitasatosporales</taxon>
        <taxon>Streptomycetaceae</taxon>
        <taxon>Yinghuangia</taxon>
    </lineage>
</organism>
<dbReference type="Proteomes" id="UP001500466">
    <property type="component" value="Unassembled WGS sequence"/>
</dbReference>
<sequence>MTQDRNEAAGDEAGGDAPEVLFEKRDHVAYITLNRPHKGNSLTGTMMPRMREIWGEVRDDPWIRAAIVTGSGERHFSTGADVNVVANRGGMSTGTGPLTDEVFWSPRQNRVWKPVVAAVNGLAAGAGLHFVVDADIVVASERASFMDTHVNVGLVGAMENIGLAKRLPLGSALRMTLMGKSYRMPAERAYQLGLVDELTAPEDLMDTAEEMVRAIVKNSPAAVSLSQQAIWGSLEMSYAQACEYGWALLRMHWAHPDSKEGPRAFAEGREPRWTTGAREDG</sequence>
<dbReference type="CDD" id="cd06558">
    <property type="entry name" value="crotonase-like"/>
    <property type="match status" value="1"/>
</dbReference>
<dbReference type="InterPro" id="IPR018376">
    <property type="entry name" value="Enoyl-CoA_hyd/isom_CS"/>
</dbReference>
<keyword evidence="5" id="KW-1185">Reference proteome</keyword>
<dbReference type="InterPro" id="IPR014748">
    <property type="entry name" value="Enoyl-CoA_hydra_C"/>
</dbReference>
<proteinExistence type="inferred from homology"/>